<protein>
    <submittedName>
        <fullName evidence="2">Predicted ATPase (AAA+ superfamily)</fullName>
    </submittedName>
</protein>
<dbReference type="RefSeq" id="WP_055162456.1">
    <property type="nucleotide sequence ID" value="NZ_BAABXM010000001.1"/>
</dbReference>
<dbReference type="Pfam" id="PF09820">
    <property type="entry name" value="AAA-ATPase_like"/>
    <property type="match status" value="1"/>
</dbReference>
<organism evidence="2 3">
    <name type="scientific">Anaerostipes hadrus</name>
    <dbReference type="NCBI Taxonomy" id="649756"/>
    <lineage>
        <taxon>Bacteria</taxon>
        <taxon>Bacillati</taxon>
        <taxon>Bacillota</taxon>
        <taxon>Clostridia</taxon>
        <taxon>Lachnospirales</taxon>
        <taxon>Lachnospiraceae</taxon>
        <taxon>Anaerostipes</taxon>
    </lineage>
</organism>
<gene>
    <name evidence="2" type="ORF">ERS852520_03391</name>
</gene>
<evidence type="ECO:0000313" key="2">
    <source>
        <dbReference type="EMBL" id="CUQ21017.1"/>
    </source>
</evidence>
<evidence type="ECO:0000259" key="1">
    <source>
        <dbReference type="Pfam" id="PF09820"/>
    </source>
</evidence>
<proteinExistence type="predicted"/>
<dbReference type="EMBL" id="CZAU01000054">
    <property type="protein sequence ID" value="CUQ21017.1"/>
    <property type="molecule type" value="Genomic_DNA"/>
</dbReference>
<dbReference type="InterPro" id="IPR018631">
    <property type="entry name" value="AAA-ATPase-like_dom"/>
</dbReference>
<accession>A0A174ULS7</accession>
<dbReference type="OrthoDB" id="5486659at2"/>
<name>A0A174ULS7_ANAHA</name>
<dbReference type="Proteomes" id="UP000095564">
    <property type="component" value="Unassembled WGS sequence"/>
</dbReference>
<dbReference type="PANTHER" id="PTHR34825:SF1">
    <property type="entry name" value="AAA-ATPASE-LIKE DOMAIN-CONTAINING PROTEIN"/>
    <property type="match status" value="1"/>
</dbReference>
<dbReference type="SUPFAM" id="SSF52540">
    <property type="entry name" value="P-loop containing nucleoside triphosphate hydrolases"/>
    <property type="match status" value="1"/>
</dbReference>
<evidence type="ECO:0000313" key="3">
    <source>
        <dbReference type="Proteomes" id="UP000095564"/>
    </source>
</evidence>
<sequence>MSKTFNVNGICYPNEHYMVNIDSKLAQIKQLVDEKKYFVINRARQYGKTTTLNMLVKYLADKYTVFFISFEGLGETAFESETAFCGTICELLYDTVLYEEVPTIDDTVKQIIIDSIKKKAQDMLSLSSLISNICKNAEVPVILMIDEVDQASDHKVFIDFLGMLRSKFLKRSTRPTFQSVILAGVYDIKNLKHRIREDHEHQMNSPWNIAADFSVDMSFTRDDIASMLDEYEKDYKCTMEVKKIAELIYEYTSGYPYLVSKICKLIDERCDQNWTKQGVLEAIKILLKETNTLFDDLRKKITDYKELKNMLYSILFQGESYPYNPDNFVIDIGTMFGFIKENDGQVVISNRIFETRLYNLFLSEELTSSVIYQTGERDKNQFVKDGILNMELVLEKFMIHFHDIYGKNTEKFVEENGRRVFLLYLKPIINGTGNYYIEAQTRDQSRTDVIVDYLGKQYVIELKIWRGNEYNKRGEKQLAEYLEYYHLEKGYLLSFNFNKNKKIGLKEVEVDNKKIIEVVV</sequence>
<dbReference type="Gene3D" id="3.40.50.300">
    <property type="entry name" value="P-loop containing nucleotide triphosphate hydrolases"/>
    <property type="match status" value="1"/>
</dbReference>
<dbReference type="InterPro" id="IPR027417">
    <property type="entry name" value="P-loop_NTPase"/>
</dbReference>
<dbReference type="PANTHER" id="PTHR34825">
    <property type="entry name" value="CONSERVED PROTEIN, WITH A WEAK D-GALACTARATE DEHYDRATASE/ALTRONATE HYDROLASE DOMAIN"/>
    <property type="match status" value="1"/>
</dbReference>
<dbReference type="AlphaFoldDB" id="A0A174ULS7"/>
<reference evidence="2 3" key="1">
    <citation type="submission" date="2015-09" db="EMBL/GenBank/DDBJ databases">
        <authorList>
            <consortium name="Pathogen Informatics"/>
        </authorList>
    </citation>
    <scope>NUCLEOTIDE SEQUENCE [LARGE SCALE GENOMIC DNA]</scope>
    <source>
        <strain evidence="2 3">2789STDY5834908</strain>
    </source>
</reference>
<feature type="domain" description="AAA-ATPase-like" evidence="1">
    <location>
        <begin position="24"/>
        <end position="188"/>
    </location>
</feature>